<gene>
    <name evidence="3" type="ORF">BCL65_101264</name>
</gene>
<dbReference type="EMBL" id="PVTX01000001">
    <property type="protein sequence ID" value="PRZ10126.1"/>
    <property type="molecule type" value="Genomic_DNA"/>
</dbReference>
<proteinExistence type="predicted"/>
<reference evidence="3 4" key="1">
    <citation type="submission" date="2018-03" db="EMBL/GenBank/DDBJ databases">
        <title>Comparative analysis of microorganisms from saline springs in Andes Mountain Range, Colombia.</title>
        <authorList>
            <person name="Rubin E."/>
        </authorList>
    </citation>
    <scope>NUCLEOTIDE SEQUENCE [LARGE SCALE GENOMIC DNA]</scope>
    <source>
        <strain evidence="3 4">CG 23</strain>
    </source>
</reference>
<dbReference type="Proteomes" id="UP000239895">
    <property type="component" value="Unassembled WGS sequence"/>
</dbReference>
<keyword evidence="1" id="KW-0472">Membrane</keyword>
<dbReference type="InterPro" id="IPR013099">
    <property type="entry name" value="K_chnl_dom"/>
</dbReference>
<dbReference type="Gene3D" id="1.10.287.70">
    <property type="match status" value="1"/>
</dbReference>
<evidence type="ECO:0000259" key="2">
    <source>
        <dbReference type="Pfam" id="PF07885"/>
    </source>
</evidence>
<name>A0ABX5EK78_9MICO</name>
<sequence length="287" mass="31295">MTGLGGALVLVVMWDVFHTLWHPTGQGRLSKSLMHAVWRASRHLGTYGRRLSGAAAMVAAIGGWAVLMVLGWALIFWSWMPAGFLYATGIDPATRSTVVDALYLSLVSVTTLGYGDITPLAPWLRIVTPVEGLLGFALLTAAVSWVLQVYPALTRRRVLALRLMTLHRSGAAARLPSMENATAALLLEGVTQQVEQVHVDLIQYSETYYFRDQDRSTSLADTIVHAQDLTEAAQQSGLPDVRHLGSMLEEALDELARVLDAQFLHVGGGTDRIVEAFRADHRVDAPA</sequence>
<keyword evidence="4" id="KW-1185">Reference proteome</keyword>
<protein>
    <submittedName>
        <fullName evidence="3">Ion channel</fullName>
    </submittedName>
</protein>
<comment type="caution">
    <text evidence="3">The sequence shown here is derived from an EMBL/GenBank/DDBJ whole genome shotgun (WGS) entry which is preliminary data.</text>
</comment>
<keyword evidence="1" id="KW-1133">Transmembrane helix</keyword>
<feature type="transmembrane region" description="Helical" evidence="1">
    <location>
        <begin position="133"/>
        <end position="153"/>
    </location>
</feature>
<evidence type="ECO:0000313" key="3">
    <source>
        <dbReference type="EMBL" id="PRZ10126.1"/>
    </source>
</evidence>
<evidence type="ECO:0000256" key="1">
    <source>
        <dbReference type="SAM" id="Phobius"/>
    </source>
</evidence>
<evidence type="ECO:0000313" key="4">
    <source>
        <dbReference type="Proteomes" id="UP000239895"/>
    </source>
</evidence>
<dbReference type="SUPFAM" id="SSF81324">
    <property type="entry name" value="Voltage-gated potassium channels"/>
    <property type="match status" value="1"/>
</dbReference>
<organism evidence="3 4">
    <name type="scientific">Isoptericola halotolerans</name>
    <dbReference type="NCBI Taxonomy" id="300560"/>
    <lineage>
        <taxon>Bacteria</taxon>
        <taxon>Bacillati</taxon>
        <taxon>Actinomycetota</taxon>
        <taxon>Actinomycetes</taxon>
        <taxon>Micrococcales</taxon>
        <taxon>Promicromonosporaceae</taxon>
        <taxon>Isoptericola</taxon>
    </lineage>
</organism>
<dbReference type="Pfam" id="PF07885">
    <property type="entry name" value="Ion_trans_2"/>
    <property type="match status" value="1"/>
</dbReference>
<keyword evidence="1" id="KW-0812">Transmembrane</keyword>
<feature type="domain" description="Potassium channel" evidence="2">
    <location>
        <begin position="82"/>
        <end position="147"/>
    </location>
</feature>
<accession>A0ABX5EK78</accession>
<feature type="transmembrane region" description="Helical" evidence="1">
    <location>
        <begin position="51"/>
        <end position="77"/>
    </location>
</feature>